<dbReference type="AlphaFoldDB" id="A0A518VC96"/>
<dbReference type="Proteomes" id="UP000319432">
    <property type="component" value="Chromosome"/>
</dbReference>
<evidence type="ECO:0000313" key="1">
    <source>
        <dbReference type="EMBL" id="QDX94616.1"/>
    </source>
</evidence>
<keyword evidence="2" id="KW-1185">Reference proteome</keyword>
<name>A0A518VC96_BRELA</name>
<protein>
    <submittedName>
        <fullName evidence="1">Uncharacterized protein</fullName>
    </submittedName>
</protein>
<evidence type="ECO:0000313" key="2">
    <source>
        <dbReference type="Proteomes" id="UP000319432"/>
    </source>
</evidence>
<reference evidence="1 2" key="1">
    <citation type="submission" date="2018-11" db="EMBL/GenBank/DDBJ databases">
        <title>Phylogenetic determinants of toxin gene distribution in genomes of Brevibacillus laterosporus.</title>
        <authorList>
            <person name="Glare T.R."/>
            <person name="Durrant A."/>
            <person name="Berry C."/>
            <person name="Palma L."/>
            <person name="Ormskirk M."/>
            <person name="Cox M.O."/>
        </authorList>
    </citation>
    <scope>NUCLEOTIDE SEQUENCE [LARGE SCALE GENOMIC DNA]</scope>
    <source>
        <strain evidence="1 2">1821L</strain>
    </source>
</reference>
<proteinExistence type="predicted"/>
<dbReference type="EMBL" id="CP033464">
    <property type="protein sequence ID" value="QDX94616.1"/>
    <property type="molecule type" value="Genomic_DNA"/>
</dbReference>
<sequence length="62" mass="7009">MEIEASLQIKEGDILIQKIPENYPLEEAQKVHDFLMNTLEKSSKVITIGQGIELQVLSVNNK</sequence>
<accession>A0A518VC96</accession>
<gene>
    <name evidence="1" type="ORF">EEL30_21465</name>
</gene>
<organism evidence="1 2">
    <name type="scientific">Brevibacillus laterosporus</name>
    <name type="common">Bacillus laterosporus</name>
    <dbReference type="NCBI Taxonomy" id="1465"/>
    <lineage>
        <taxon>Bacteria</taxon>
        <taxon>Bacillati</taxon>
        <taxon>Bacillota</taxon>
        <taxon>Bacilli</taxon>
        <taxon>Bacillales</taxon>
        <taxon>Paenibacillaceae</taxon>
        <taxon>Brevibacillus</taxon>
    </lineage>
</organism>